<evidence type="ECO:0000313" key="3">
    <source>
        <dbReference type="EMBL" id="WFD40110.1"/>
    </source>
</evidence>
<accession>A0AAF0JBC4</accession>
<feature type="transmembrane region" description="Helical" evidence="2">
    <location>
        <begin position="88"/>
        <end position="107"/>
    </location>
</feature>
<feature type="transmembrane region" description="Helical" evidence="2">
    <location>
        <begin position="52"/>
        <end position="76"/>
    </location>
</feature>
<evidence type="ECO:0000256" key="2">
    <source>
        <dbReference type="SAM" id="Phobius"/>
    </source>
</evidence>
<name>A0AAF0JBC4_9BASI</name>
<protein>
    <recommendedName>
        <fullName evidence="5">TLC domain-containing protein</fullName>
    </recommendedName>
</protein>
<reference evidence="3" key="1">
    <citation type="submission" date="2023-03" db="EMBL/GenBank/DDBJ databases">
        <title>Mating type loci evolution in Malassezia.</title>
        <authorList>
            <person name="Coelho M.A."/>
        </authorList>
    </citation>
    <scope>NUCLEOTIDE SEQUENCE</scope>
    <source>
        <strain evidence="3">CBS 9431</strain>
    </source>
</reference>
<feature type="region of interest" description="Disordered" evidence="1">
    <location>
        <begin position="250"/>
        <end position="271"/>
    </location>
</feature>
<dbReference type="RefSeq" id="XP_060123007.1">
    <property type="nucleotide sequence ID" value="XM_060267024.1"/>
</dbReference>
<dbReference type="EMBL" id="CP119962">
    <property type="protein sequence ID" value="WFD40110.1"/>
    <property type="molecule type" value="Genomic_DNA"/>
</dbReference>
<gene>
    <name evidence="3" type="ORF">MJAP1_003095</name>
</gene>
<evidence type="ECO:0008006" key="5">
    <source>
        <dbReference type="Google" id="ProtNLM"/>
    </source>
</evidence>
<keyword evidence="2" id="KW-0472">Membrane</keyword>
<dbReference type="Proteomes" id="UP001217754">
    <property type="component" value="Chromosome 5"/>
</dbReference>
<proteinExistence type="predicted"/>
<dbReference type="AlphaFoldDB" id="A0AAF0JBC4"/>
<sequence>MSSGWIHHSVYAILCVLWIRNRWSHCFDAAAIMEIPTWIMGIGVLNPKLRSYWAFTLSFLFTRVALHLLMLYSLVIPSGRWVDQGRPSWWPFVFASGALPMHLVWAYKSVRGLRKRMIKLAAEKKQRELERQSVIDEATKLLDSADELEERDALRSLGADISQTERKARARRLVSNAVYKLWYSAPQAWRKAYMDELDYCKQQGLDVSNIRRSTLVRRALGRQLLQGNKRGHNLPPVNEDDEDDLEDWMSVTSMSGPAPEQRQIPKGGRRVSLGKGININMPRELDPIFNGQNYIVSEFPVDQEASGTRRQRLMGQMRRRFEIARRDMVVF</sequence>
<evidence type="ECO:0000256" key="1">
    <source>
        <dbReference type="SAM" id="MobiDB-lite"/>
    </source>
</evidence>
<dbReference type="GeneID" id="85226746"/>
<organism evidence="3 4">
    <name type="scientific">Malassezia japonica</name>
    <dbReference type="NCBI Taxonomy" id="223818"/>
    <lineage>
        <taxon>Eukaryota</taxon>
        <taxon>Fungi</taxon>
        <taxon>Dikarya</taxon>
        <taxon>Basidiomycota</taxon>
        <taxon>Ustilaginomycotina</taxon>
        <taxon>Malasseziomycetes</taxon>
        <taxon>Malasseziales</taxon>
        <taxon>Malasseziaceae</taxon>
        <taxon>Malassezia</taxon>
    </lineage>
</organism>
<keyword evidence="2" id="KW-1133">Transmembrane helix</keyword>
<keyword evidence="2" id="KW-0812">Transmembrane</keyword>
<evidence type="ECO:0000313" key="4">
    <source>
        <dbReference type="Proteomes" id="UP001217754"/>
    </source>
</evidence>
<keyword evidence="4" id="KW-1185">Reference proteome</keyword>